<dbReference type="EMBL" id="CAJVPI010006831">
    <property type="protein sequence ID" value="CAG8680423.1"/>
    <property type="molecule type" value="Genomic_DNA"/>
</dbReference>
<feature type="non-terminal residue" evidence="1">
    <location>
        <position position="105"/>
    </location>
</feature>
<name>A0A9N9EJR5_9GLOM</name>
<comment type="caution">
    <text evidence="1">The sequence shown here is derived from an EMBL/GenBank/DDBJ whole genome shotgun (WGS) entry which is preliminary data.</text>
</comment>
<dbReference type="AlphaFoldDB" id="A0A9N9EJR5"/>
<dbReference type="Proteomes" id="UP000789739">
    <property type="component" value="Unassembled WGS sequence"/>
</dbReference>
<sequence>INHSRENILYNQETLPKYYGILLMACKQIPEVHEAWMEAPNFLWALGSMIFGDFYQEHKTDELLELLKISADTSPEFRMKCWKSVLNNLNHPNCAPPNRKIAAVL</sequence>
<keyword evidence="2" id="KW-1185">Reference proteome</keyword>
<feature type="non-terminal residue" evidence="1">
    <location>
        <position position="1"/>
    </location>
</feature>
<evidence type="ECO:0000313" key="1">
    <source>
        <dbReference type="EMBL" id="CAG8680423.1"/>
    </source>
</evidence>
<gene>
    <name evidence="1" type="ORF">PBRASI_LOCUS11775</name>
</gene>
<accession>A0A9N9EJR5</accession>
<proteinExistence type="predicted"/>
<evidence type="ECO:0000313" key="2">
    <source>
        <dbReference type="Proteomes" id="UP000789739"/>
    </source>
</evidence>
<reference evidence="1" key="1">
    <citation type="submission" date="2021-06" db="EMBL/GenBank/DDBJ databases">
        <authorList>
            <person name="Kallberg Y."/>
            <person name="Tangrot J."/>
            <person name="Rosling A."/>
        </authorList>
    </citation>
    <scope>NUCLEOTIDE SEQUENCE</scope>
    <source>
        <strain evidence="1">BR232B</strain>
    </source>
</reference>
<organism evidence="1 2">
    <name type="scientific">Paraglomus brasilianum</name>
    <dbReference type="NCBI Taxonomy" id="144538"/>
    <lineage>
        <taxon>Eukaryota</taxon>
        <taxon>Fungi</taxon>
        <taxon>Fungi incertae sedis</taxon>
        <taxon>Mucoromycota</taxon>
        <taxon>Glomeromycotina</taxon>
        <taxon>Glomeromycetes</taxon>
        <taxon>Paraglomerales</taxon>
        <taxon>Paraglomeraceae</taxon>
        <taxon>Paraglomus</taxon>
    </lineage>
</organism>
<protein>
    <submittedName>
        <fullName evidence="1">3868_t:CDS:1</fullName>
    </submittedName>
</protein>